<evidence type="ECO:0000259" key="7">
    <source>
        <dbReference type="PROSITE" id="PS50048"/>
    </source>
</evidence>
<accession>A0A9P5H0C7</accession>
<keyword evidence="3" id="KW-0238">DNA-binding</keyword>
<dbReference type="EMBL" id="JAANBB010000240">
    <property type="protein sequence ID" value="KAF7545747.1"/>
    <property type="molecule type" value="Genomic_DNA"/>
</dbReference>
<dbReference type="GO" id="GO:0008270">
    <property type="term" value="F:zinc ion binding"/>
    <property type="evidence" value="ECO:0007669"/>
    <property type="project" value="InterPro"/>
</dbReference>
<keyword evidence="4" id="KW-0804">Transcription</keyword>
<dbReference type="GO" id="GO:0000981">
    <property type="term" value="F:DNA-binding transcription factor activity, RNA polymerase II-specific"/>
    <property type="evidence" value="ECO:0007669"/>
    <property type="project" value="InterPro"/>
</dbReference>
<feature type="region of interest" description="Disordered" evidence="6">
    <location>
        <begin position="113"/>
        <end position="163"/>
    </location>
</feature>
<evidence type="ECO:0000313" key="8">
    <source>
        <dbReference type="EMBL" id="KAF7545747.1"/>
    </source>
</evidence>
<evidence type="ECO:0000256" key="2">
    <source>
        <dbReference type="ARBA" id="ARBA00023015"/>
    </source>
</evidence>
<evidence type="ECO:0000256" key="6">
    <source>
        <dbReference type="SAM" id="MobiDB-lite"/>
    </source>
</evidence>
<dbReference type="InterPro" id="IPR051089">
    <property type="entry name" value="prtT"/>
</dbReference>
<dbReference type="Gene3D" id="4.10.240.10">
    <property type="entry name" value="Zn(2)-C6 fungal-type DNA-binding domain"/>
    <property type="match status" value="1"/>
</dbReference>
<gene>
    <name evidence="8" type="ORF">G7Z17_g8939</name>
</gene>
<dbReference type="CDD" id="cd00067">
    <property type="entry name" value="GAL4"/>
    <property type="match status" value="1"/>
</dbReference>
<dbReference type="PROSITE" id="PS50048">
    <property type="entry name" value="ZN2_CY6_FUNGAL_2"/>
    <property type="match status" value="1"/>
</dbReference>
<comment type="subcellular location">
    <subcellularLocation>
        <location evidence="1">Nucleus</location>
    </subcellularLocation>
</comment>
<reference evidence="8" key="1">
    <citation type="submission" date="2020-03" db="EMBL/GenBank/DDBJ databases">
        <title>Draft Genome Sequence of Cylindrodendrum hubeiense.</title>
        <authorList>
            <person name="Buettner E."/>
            <person name="Kellner H."/>
        </authorList>
    </citation>
    <scope>NUCLEOTIDE SEQUENCE</scope>
    <source>
        <strain evidence="8">IHI 201604</strain>
    </source>
</reference>
<dbReference type="PANTHER" id="PTHR31845">
    <property type="entry name" value="FINGER DOMAIN PROTEIN, PUTATIVE-RELATED"/>
    <property type="match status" value="1"/>
</dbReference>
<evidence type="ECO:0000256" key="5">
    <source>
        <dbReference type="ARBA" id="ARBA00023242"/>
    </source>
</evidence>
<dbReference type="SUPFAM" id="SSF57701">
    <property type="entry name" value="Zn2/Cys6 DNA-binding domain"/>
    <property type="match status" value="1"/>
</dbReference>
<proteinExistence type="predicted"/>
<evidence type="ECO:0000256" key="4">
    <source>
        <dbReference type="ARBA" id="ARBA00023163"/>
    </source>
</evidence>
<evidence type="ECO:0000256" key="3">
    <source>
        <dbReference type="ARBA" id="ARBA00023125"/>
    </source>
</evidence>
<comment type="caution">
    <text evidence="8">The sequence shown here is derived from an EMBL/GenBank/DDBJ whole genome shotgun (WGS) entry which is preliminary data.</text>
</comment>
<dbReference type="GO" id="GO:0005634">
    <property type="term" value="C:nucleus"/>
    <property type="evidence" value="ECO:0007669"/>
    <property type="project" value="UniProtKB-SubCell"/>
</dbReference>
<sequence length="652" mass="72722">MGSTDPNGGSNSNGDAGFGGNGYSFVPYDHPFPQLSRKIKACTVCRRQKIKCLMDEAGPPCRRCVERNLDCILGKNLQTIIDEKSQYLDAVFQDLEQIHGTLRAVVERVGLPEPQPLQSSSVRDTARSPTGRDGFTGYESANGGGKRARVSSQDSYGPSCDNSPKISPADEANLPHVPIHSLYRLTKLQAFRSPDGPEERQGRAIDDLISRGVISFSDAQRLFSLYRDRLDSFMYGVGCRYQSLDELRQKSSILTVAILTVAALHDPAANSIYGLCRSEFRRMIERSIFDRQVNHDYLRALCVASYWLSDMSWMLSGHAIRRVTEGNLYNIHIRAQKEQSEEAADGVRLWYILNICDQHLATLYGRPAIVHSDTSMRGWETFLESPIANAEDTRLASQVALLSIFGSIRELFGPDTGKPIPRAYLHQIAHFNKQLDNWSSHWSVTLQEQYEHIGSFPRKGVHLHYHFAKLHLNSHVFRGLSSDSPIPHYFLDCTVAAVSAATSTIEFILTDSDVAAGVVTRYGGDLIELDRVRDLITRLMRQFRSLPVGKWHLANLMASGLAKMAETLNPNRDEQAREWAAEDMANHNANGPVDQTANLFGGEASFIGADGDMMFNYAMSFGLSPVFRFEPNNIGVEGLQEFPDVDYSASRT</sequence>
<dbReference type="InterPro" id="IPR001138">
    <property type="entry name" value="Zn2Cys6_DnaBD"/>
</dbReference>
<name>A0A9P5H0C7_9HYPO</name>
<dbReference type="SMART" id="SM00066">
    <property type="entry name" value="GAL4"/>
    <property type="match status" value="1"/>
</dbReference>
<evidence type="ECO:0000313" key="9">
    <source>
        <dbReference type="Proteomes" id="UP000722485"/>
    </source>
</evidence>
<dbReference type="Proteomes" id="UP000722485">
    <property type="component" value="Unassembled WGS sequence"/>
</dbReference>
<feature type="compositionally biased region" description="Polar residues" evidence="6">
    <location>
        <begin position="150"/>
        <end position="163"/>
    </location>
</feature>
<evidence type="ECO:0000256" key="1">
    <source>
        <dbReference type="ARBA" id="ARBA00004123"/>
    </source>
</evidence>
<dbReference type="Pfam" id="PF00172">
    <property type="entry name" value="Zn_clus"/>
    <property type="match status" value="1"/>
</dbReference>
<dbReference type="CDD" id="cd12148">
    <property type="entry name" value="fungal_TF_MHR"/>
    <property type="match status" value="1"/>
</dbReference>
<feature type="domain" description="Zn(2)-C6 fungal-type" evidence="7">
    <location>
        <begin position="41"/>
        <end position="73"/>
    </location>
</feature>
<keyword evidence="2" id="KW-0805">Transcription regulation</keyword>
<dbReference type="GO" id="GO:0000976">
    <property type="term" value="F:transcription cis-regulatory region binding"/>
    <property type="evidence" value="ECO:0007669"/>
    <property type="project" value="TreeGrafter"/>
</dbReference>
<keyword evidence="5" id="KW-0539">Nucleus</keyword>
<protein>
    <recommendedName>
        <fullName evidence="7">Zn(2)-C6 fungal-type domain-containing protein</fullName>
    </recommendedName>
</protein>
<keyword evidence="9" id="KW-1185">Reference proteome</keyword>
<dbReference type="PANTHER" id="PTHR31845:SF17">
    <property type="entry name" value="ZN(II)2CYS6 TRANSCRIPTION FACTOR (EUROFUNG)"/>
    <property type="match status" value="1"/>
</dbReference>
<organism evidence="8 9">
    <name type="scientific">Cylindrodendrum hubeiense</name>
    <dbReference type="NCBI Taxonomy" id="595255"/>
    <lineage>
        <taxon>Eukaryota</taxon>
        <taxon>Fungi</taxon>
        <taxon>Dikarya</taxon>
        <taxon>Ascomycota</taxon>
        <taxon>Pezizomycotina</taxon>
        <taxon>Sordariomycetes</taxon>
        <taxon>Hypocreomycetidae</taxon>
        <taxon>Hypocreales</taxon>
        <taxon>Nectriaceae</taxon>
        <taxon>Cylindrodendrum</taxon>
    </lineage>
</organism>
<dbReference type="InterPro" id="IPR036864">
    <property type="entry name" value="Zn2-C6_fun-type_DNA-bd_sf"/>
</dbReference>
<dbReference type="AlphaFoldDB" id="A0A9P5H0C7"/>
<dbReference type="OrthoDB" id="4060227at2759"/>
<dbReference type="PROSITE" id="PS00463">
    <property type="entry name" value="ZN2_CY6_FUNGAL_1"/>
    <property type="match status" value="1"/>
</dbReference>